<protein>
    <submittedName>
        <fullName evidence="2">Acylaminoacidreleasing enzymelike [Bombyx mori]</fullName>
    </submittedName>
</protein>
<evidence type="ECO:0000256" key="1">
    <source>
        <dbReference type="ARBA" id="ARBA00022801"/>
    </source>
</evidence>
<dbReference type="EMBL" id="HACA01021102">
    <property type="protein sequence ID" value="CDW38463.1"/>
    <property type="molecule type" value="Transcribed_RNA"/>
</dbReference>
<accession>A0A0K2UJQ3</accession>
<name>A0A0K2UJQ3_LEPSM</name>
<dbReference type="OrthoDB" id="416344at2759"/>
<sequence>MINHDGSLPERIYKPLYLKAHGGNKLPFNAIIFGPSPSGDDKTPLIVIPHGGPHCATTSSSYSLELNFFIELGFSVLLVNNIGSLGYVDESVHGLLGGAWVRMILMTAYKLFQNVLKLILT</sequence>
<dbReference type="PANTHER" id="PTHR42776">
    <property type="entry name" value="SERINE PEPTIDASE S9 FAMILY MEMBER"/>
    <property type="match status" value="1"/>
</dbReference>
<dbReference type="AlphaFoldDB" id="A0A0K2UJQ3"/>
<dbReference type="PANTHER" id="PTHR42776:SF4">
    <property type="entry name" value="ACYLAMINO-ACID-RELEASING ENZYME"/>
    <property type="match status" value="1"/>
</dbReference>
<dbReference type="Gene3D" id="3.40.50.1820">
    <property type="entry name" value="alpha/beta hydrolase"/>
    <property type="match status" value="1"/>
</dbReference>
<dbReference type="InterPro" id="IPR029058">
    <property type="entry name" value="AB_hydrolase_fold"/>
</dbReference>
<organism evidence="2">
    <name type="scientific">Lepeophtheirus salmonis</name>
    <name type="common">Salmon louse</name>
    <name type="synonym">Caligus salmonis</name>
    <dbReference type="NCBI Taxonomy" id="72036"/>
    <lineage>
        <taxon>Eukaryota</taxon>
        <taxon>Metazoa</taxon>
        <taxon>Ecdysozoa</taxon>
        <taxon>Arthropoda</taxon>
        <taxon>Crustacea</taxon>
        <taxon>Multicrustacea</taxon>
        <taxon>Hexanauplia</taxon>
        <taxon>Copepoda</taxon>
        <taxon>Siphonostomatoida</taxon>
        <taxon>Caligidae</taxon>
        <taxon>Lepeophtheirus</taxon>
    </lineage>
</organism>
<reference evidence="2" key="1">
    <citation type="submission" date="2014-05" db="EMBL/GenBank/DDBJ databases">
        <authorList>
            <person name="Chronopoulou M."/>
        </authorList>
    </citation>
    <scope>NUCLEOTIDE SEQUENCE</scope>
    <source>
        <tissue evidence="2">Whole organism</tissue>
    </source>
</reference>
<proteinExistence type="predicted"/>
<keyword evidence="1" id="KW-0378">Hydrolase</keyword>
<evidence type="ECO:0000313" key="2">
    <source>
        <dbReference type="EMBL" id="CDW38463.1"/>
    </source>
</evidence>
<dbReference type="GO" id="GO:0004252">
    <property type="term" value="F:serine-type endopeptidase activity"/>
    <property type="evidence" value="ECO:0007669"/>
    <property type="project" value="TreeGrafter"/>
</dbReference>
<dbReference type="SUPFAM" id="SSF53474">
    <property type="entry name" value="alpha/beta-Hydrolases"/>
    <property type="match status" value="1"/>
</dbReference>